<feature type="non-terminal residue" evidence="1">
    <location>
        <position position="1"/>
    </location>
</feature>
<gene>
    <name evidence="1" type="ORF">ASPBRDRAFT_130834</name>
</gene>
<keyword evidence="2" id="KW-1185">Reference proteome</keyword>
<organism evidence="1 2">
    <name type="scientific">Aspergillus brasiliensis (strain CBS 101740 / IMI 381727 / IBT 21946)</name>
    <dbReference type="NCBI Taxonomy" id="767769"/>
    <lineage>
        <taxon>Eukaryota</taxon>
        <taxon>Fungi</taxon>
        <taxon>Dikarya</taxon>
        <taxon>Ascomycota</taxon>
        <taxon>Pezizomycotina</taxon>
        <taxon>Eurotiomycetes</taxon>
        <taxon>Eurotiomycetidae</taxon>
        <taxon>Eurotiales</taxon>
        <taxon>Aspergillaceae</taxon>
        <taxon>Aspergillus</taxon>
        <taxon>Aspergillus subgen. Circumdati</taxon>
    </lineage>
</organism>
<accession>A0A1L9UCE6</accession>
<dbReference type="AlphaFoldDB" id="A0A1L9UCE6"/>
<dbReference type="EMBL" id="KV878688">
    <property type="protein sequence ID" value="OJJ69350.1"/>
    <property type="molecule type" value="Genomic_DNA"/>
</dbReference>
<sequence length="146" mass="16249">IKEPTLFPAALCTLCPTRYRCRRSRLADVQCCGFPRHCACLSSSSVLPSMNPKDLLRYLSKPAKYVSPFSVSFAQTSFFPLSNFKKQILSSARPDTFAGIGIFQHEGFYRTYPSLAECQLPQKQIKGLLSQTDIAPLFVWAADSAS</sequence>
<name>A0A1L9UCE6_ASPBC</name>
<dbReference type="GeneID" id="93570752"/>
<reference evidence="2" key="1">
    <citation type="journal article" date="2017" name="Genome Biol.">
        <title>Comparative genomics reveals high biological diversity and specific adaptations in the industrially and medically important fungal genus Aspergillus.</title>
        <authorList>
            <person name="de Vries R.P."/>
            <person name="Riley R."/>
            <person name="Wiebenga A."/>
            <person name="Aguilar-Osorio G."/>
            <person name="Amillis S."/>
            <person name="Uchima C.A."/>
            <person name="Anderluh G."/>
            <person name="Asadollahi M."/>
            <person name="Askin M."/>
            <person name="Barry K."/>
            <person name="Battaglia E."/>
            <person name="Bayram O."/>
            <person name="Benocci T."/>
            <person name="Braus-Stromeyer S.A."/>
            <person name="Caldana C."/>
            <person name="Canovas D."/>
            <person name="Cerqueira G.C."/>
            <person name="Chen F."/>
            <person name="Chen W."/>
            <person name="Choi C."/>
            <person name="Clum A."/>
            <person name="Dos Santos R.A."/>
            <person name="Damasio A.R."/>
            <person name="Diallinas G."/>
            <person name="Emri T."/>
            <person name="Fekete E."/>
            <person name="Flipphi M."/>
            <person name="Freyberg S."/>
            <person name="Gallo A."/>
            <person name="Gournas C."/>
            <person name="Habgood R."/>
            <person name="Hainaut M."/>
            <person name="Harispe M.L."/>
            <person name="Henrissat B."/>
            <person name="Hilden K.S."/>
            <person name="Hope R."/>
            <person name="Hossain A."/>
            <person name="Karabika E."/>
            <person name="Karaffa L."/>
            <person name="Karanyi Z."/>
            <person name="Krasevec N."/>
            <person name="Kuo A."/>
            <person name="Kusch H."/>
            <person name="LaButti K."/>
            <person name="Lagendijk E.L."/>
            <person name="Lapidus A."/>
            <person name="Levasseur A."/>
            <person name="Lindquist E."/>
            <person name="Lipzen A."/>
            <person name="Logrieco A.F."/>
            <person name="MacCabe A."/>
            <person name="Maekelae M.R."/>
            <person name="Malavazi I."/>
            <person name="Melin P."/>
            <person name="Meyer V."/>
            <person name="Mielnichuk N."/>
            <person name="Miskei M."/>
            <person name="Molnar A.P."/>
            <person name="Mule G."/>
            <person name="Ngan C.Y."/>
            <person name="Orejas M."/>
            <person name="Orosz E."/>
            <person name="Ouedraogo J.P."/>
            <person name="Overkamp K.M."/>
            <person name="Park H.-S."/>
            <person name="Perrone G."/>
            <person name="Piumi F."/>
            <person name="Punt P.J."/>
            <person name="Ram A.F."/>
            <person name="Ramon A."/>
            <person name="Rauscher S."/>
            <person name="Record E."/>
            <person name="Riano-Pachon D.M."/>
            <person name="Robert V."/>
            <person name="Roehrig J."/>
            <person name="Ruller R."/>
            <person name="Salamov A."/>
            <person name="Salih N.S."/>
            <person name="Samson R.A."/>
            <person name="Sandor E."/>
            <person name="Sanguinetti M."/>
            <person name="Schuetze T."/>
            <person name="Sepcic K."/>
            <person name="Shelest E."/>
            <person name="Sherlock G."/>
            <person name="Sophianopoulou V."/>
            <person name="Squina F.M."/>
            <person name="Sun H."/>
            <person name="Susca A."/>
            <person name="Todd R.B."/>
            <person name="Tsang A."/>
            <person name="Unkles S.E."/>
            <person name="van de Wiele N."/>
            <person name="van Rossen-Uffink D."/>
            <person name="Oliveira J.V."/>
            <person name="Vesth T.C."/>
            <person name="Visser J."/>
            <person name="Yu J.-H."/>
            <person name="Zhou M."/>
            <person name="Andersen M.R."/>
            <person name="Archer D.B."/>
            <person name="Baker S.E."/>
            <person name="Benoit I."/>
            <person name="Brakhage A.A."/>
            <person name="Braus G.H."/>
            <person name="Fischer R."/>
            <person name="Frisvad J.C."/>
            <person name="Goldman G.H."/>
            <person name="Houbraken J."/>
            <person name="Oakley B."/>
            <person name="Pocsi I."/>
            <person name="Scazzocchio C."/>
            <person name="Seiboth B."/>
            <person name="vanKuyk P.A."/>
            <person name="Wortman J."/>
            <person name="Dyer P.S."/>
            <person name="Grigoriev I.V."/>
        </authorList>
    </citation>
    <scope>NUCLEOTIDE SEQUENCE [LARGE SCALE GENOMIC DNA]</scope>
    <source>
        <strain evidence="2">CBS 101740 / IMI 381727 / IBT 21946</strain>
    </source>
</reference>
<proteinExistence type="predicted"/>
<dbReference type="VEuPathDB" id="FungiDB:ASPBRDRAFT_130834"/>
<dbReference type="OrthoDB" id="10344206at2759"/>
<evidence type="ECO:0000313" key="2">
    <source>
        <dbReference type="Proteomes" id="UP000184499"/>
    </source>
</evidence>
<dbReference type="Proteomes" id="UP000184499">
    <property type="component" value="Unassembled WGS sequence"/>
</dbReference>
<evidence type="ECO:0000313" key="1">
    <source>
        <dbReference type="EMBL" id="OJJ69350.1"/>
    </source>
</evidence>
<protein>
    <submittedName>
        <fullName evidence="1">Uncharacterized protein</fullName>
    </submittedName>
</protein>
<dbReference type="RefSeq" id="XP_067476599.1">
    <property type="nucleotide sequence ID" value="XM_067618264.1"/>
</dbReference>